<dbReference type="SUPFAM" id="SSF51905">
    <property type="entry name" value="FAD/NAD(P)-binding domain"/>
    <property type="match status" value="1"/>
</dbReference>
<dbReference type="PANTHER" id="PTHR42685">
    <property type="entry name" value="GERANYLGERANYL DIPHOSPHATE REDUCTASE"/>
    <property type="match status" value="1"/>
</dbReference>
<evidence type="ECO:0000313" key="2">
    <source>
        <dbReference type="EMBL" id="MFC5729546.1"/>
    </source>
</evidence>
<comment type="caution">
    <text evidence="2">The sequence shown here is derived from an EMBL/GenBank/DDBJ whole genome shotgun (WGS) entry which is preliminary data.</text>
</comment>
<feature type="domain" description="FAD-binding" evidence="1">
    <location>
        <begin position="4"/>
        <end position="341"/>
    </location>
</feature>
<dbReference type="EMBL" id="JBHSNS010000004">
    <property type="protein sequence ID" value="MFC5729546.1"/>
    <property type="molecule type" value="Genomic_DNA"/>
</dbReference>
<dbReference type="PANTHER" id="PTHR42685:SF22">
    <property type="entry name" value="CONDITIONED MEDIUM FACTOR RECEPTOR 1"/>
    <property type="match status" value="1"/>
</dbReference>
<dbReference type="Proteomes" id="UP001596072">
    <property type="component" value="Unassembled WGS sequence"/>
</dbReference>
<proteinExistence type="predicted"/>
<reference evidence="3" key="1">
    <citation type="journal article" date="2019" name="Int. J. Syst. Evol. Microbiol.">
        <title>The Global Catalogue of Microorganisms (GCM) 10K type strain sequencing project: providing services to taxonomists for standard genome sequencing and annotation.</title>
        <authorList>
            <consortium name="The Broad Institute Genomics Platform"/>
            <consortium name="The Broad Institute Genome Sequencing Center for Infectious Disease"/>
            <person name="Wu L."/>
            <person name="Ma J."/>
        </authorList>
    </citation>
    <scope>NUCLEOTIDE SEQUENCE [LARGE SCALE GENOMIC DNA]</scope>
    <source>
        <strain evidence="3">YIM 94188</strain>
    </source>
</reference>
<sequence length="407" mass="43803">MSTEYDVIVVGARCAGSATAMLLARMGYRVLVVDKATFPSDTVSTHILHPPGVAALTRWGLIDRLAATGCPPLTSYSFDFGPFRIAGSPRSDDGVYDALCPRRTVLDYLLVEAAVAAGAELRERFSVDDLLVEDGRVAGVRGHGAGGKAVTERARVVVGADGRHSLVAKAVQAPRYHEAQTIAVAYYAYWSGLPAEGFEAYVRPPRAFGVAPTHDDLTMVTVNWPRAEFTVNRGDVEGTCLKAFELVPEFAERIRSATRETRYVGTGDLPNFFSKPYGPGWALVGDAGQHKDPITAQGISDAFRDAEVLVAALDETFSGRRGYDEAMSQYQVTRDERALPMFEFTCDLARLQPPPPEMQQLLAAVATSQEAMDGFVSVVAGTLPVPEFFGPENTARIMSGATSATLG</sequence>
<dbReference type="PRINTS" id="PR00420">
    <property type="entry name" value="RNGMNOXGNASE"/>
</dbReference>
<dbReference type="EC" id="1.-.-.-" evidence="2"/>
<dbReference type="GO" id="GO:0016491">
    <property type="term" value="F:oxidoreductase activity"/>
    <property type="evidence" value="ECO:0007669"/>
    <property type="project" value="UniProtKB-KW"/>
</dbReference>
<dbReference type="Pfam" id="PF01494">
    <property type="entry name" value="FAD_binding_3"/>
    <property type="match status" value="1"/>
</dbReference>
<dbReference type="Gene3D" id="3.50.50.60">
    <property type="entry name" value="FAD/NAD(P)-binding domain"/>
    <property type="match status" value="1"/>
</dbReference>
<gene>
    <name evidence="2" type="ORF">ACFPQB_11515</name>
</gene>
<dbReference type="InterPro" id="IPR002938">
    <property type="entry name" value="FAD-bd"/>
</dbReference>
<keyword evidence="3" id="KW-1185">Reference proteome</keyword>
<dbReference type="InterPro" id="IPR050407">
    <property type="entry name" value="Geranylgeranyl_reductase"/>
</dbReference>
<name>A0ABW0ZEV1_9ACTN</name>
<dbReference type="RefSeq" id="WP_136431017.1">
    <property type="nucleotide sequence ID" value="NZ_JBHSNS010000004.1"/>
</dbReference>
<dbReference type="InterPro" id="IPR036188">
    <property type="entry name" value="FAD/NAD-bd_sf"/>
</dbReference>
<accession>A0ABW0ZEV1</accession>
<keyword evidence="2" id="KW-0560">Oxidoreductase</keyword>
<organism evidence="2 3">
    <name type="scientific">Nocardioides vastitatis</name>
    <dbReference type="NCBI Taxonomy" id="2568655"/>
    <lineage>
        <taxon>Bacteria</taxon>
        <taxon>Bacillati</taxon>
        <taxon>Actinomycetota</taxon>
        <taxon>Actinomycetes</taxon>
        <taxon>Propionibacteriales</taxon>
        <taxon>Nocardioidaceae</taxon>
        <taxon>Nocardioides</taxon>
    </lineage>
</organism>
<evidence type="ECO:0000259" key="1">
    <source>
        <dbReference type="Pfam" id="PF01494"/>
    </source>
</evidence>
<protein>
    <submittedName>
        <fullName evidence="2">NAD(P)/FAD-dependent oxidoreductase</fullName>
        <ecNumber evidence="2">1.-.-.-</ecNumber>
    </submittedName>
</protein>
<evidence type="ECO:0000313" key="3">
    <source>
        <dbReference type="Proteomes" id="UP001596072"/>
    </source>
</evidence>